<proteinExistence type="predicted"/>
<accession>A0A2T3L6A7</accession>
<dbReference type="Pfam" id="PF12525">
    <property type="entry name" value="DUF3726"/>
    <property type="match status" value="1"/>
</dbReference>
<dbReference type="InterPro" id="IPR022201">
    <property type="entry name" value="DUF3726"/>
</dbReference>
<evidence type="ECO:0000313" key="2">
    <source>
        <dbReference type="Proteomes" id="UP000241803"/>
    </source>
</evidence>
<dbReference type="AlphaFoldDB" id="A0A2T3L6A7"/>
<dbReference type="Proteomes" id="UP000241803">
    <property type="component" value="Unassembled WGS sequence"/>
</dbReference>
<sequence length="244" mass="26552">MMQVSHNELVVLSAKAFDGLHRHCGESDMIANMVADLEMAGLNGVQHFVNALAFMKNENDGPVQVDAFTGSQLTANLHGCSILCHLPTLLDYTIEKLVNQPTITLHIEQCHNRWLAFGELVKLAGKGLSVKAQWYNGSAPKHIVYVLNAGYILPDIYLSTAESTMNTHSLTIEISKTPIPQPTVTEHHQHISSASLAAAKQHAWQHGVTVNKSDWLKIKQTAGGILVESSDASRLGAGESLPYV</sequence>
<evidence type="ECO:0000313" key="1">
    <source>
        <dbReference type="EMBL" id="PSV45658.1"/>
    </source>
</evidence>
<protein>
    <submittedName>
        <fullName evidence="1">DUF3726 domain-containing protein</fullName>
    </submittedName>
</protein>
<reference evidence="1 2" key="1">
    <citation type="submission" date="2018-03" db="EMBL/GenBank/DDBJ databases">
        <title>Whole genome sequencing of Histamine producing bacteria.</title>
        <authorList>
            <person name="Butler K."/>
        </authorList>
    </citation>
    <scope>NUCLEOTIDE SEQUENCE [LARGE SCALE GENOMIC DNA]</scope>
    <source>
        <strain evidence="1 2">ATCC 19614</strain>
    </source>
</reference>
<dbReference type="RefSeq" id="WP_107254505.1">
    <property type="nucleotide sequence ID" value="NZ_PYOC01000006.1"/>
</dbReference>
<comment type="caution">
    <text evidence="1">The sequence shown here is derived from an EMBL/GenBank/DDBJ whole genome shotgun (WGS) entry which is preliminary data.</text>
</comment>
<gene>
    <name evidence="1" type="ORF">C9J47_16560</name>
</gene>
<dbReference type="EMBL" id="PYOC01000006">
    <property type="protein sequence ID" value="PSV45658.1"/>
    <property type="molecule type" value="Genomic_DNA"/>
</dbReference>
<organism evidence="1 2">
    <name type="scientific">Photobacterium indicum</name>
    <dbReference type="NCBI Taxonomy" id="81447"/>
    <lineage>
        <taxon>Bacteria</taxon>
        <taxon>Pseudomonadati</taxon>
        <taxon>Pseudomonadota</taxon>
        <taxon>Gammaproteobacteria</taxon>
        <taxon>Vibrionales</taxon>
        <taxon>Vibrionaceae</taxon>
        <taxon>Photobacterium</taxon>
    </lineage>
</organism>
<keyword evidence="2" id="KW-1185">Reference proteome</keyword>
<name>A0A2T3L6A7_9GAMM</name>